<accession>A0A5J4VX96</accession>
<keyword evidence="1" id="KW-0175">Coiled coil</keyword>
<reference evidence="2 3" key="1">
    <citation type="submission" date="2019-03" db="EMBL/GenBank/DDBJ databases">
        <title>Single cell metagenomics reveals metabolic interactions within the superorganism composed of flagellate Streblomastix strix and complex community of Bacteroidetes bacteria on its surface.</title>
        <authorList>
            <person name="Treitli S.C."/>
            <person name="Kolisko M."/>
            <person name="Husnik F."/>
            <person name="Keeling P."/>
            <person name="Hampl V."/>
        </authorList>
    </citation>
    <scope>NUCLEOTIDE SEQUENCE [LARGE SCALE GENOMIC DNA]</scope>
    <source>
        <strain evidence="2">ST1C</strain>
    </source>
</reference>
<gene>
    <name evidence="2" type="ORF">EZS28_017687</name>
</gene>
<evidence type="ECO:0000256" key="1">
    <source>
        <dbReference type="SAM" id="Coils"/>
    </source>
</evidence>
<name>A0A5J4VX96_9EUKA</name>
<organism evidence="2 3">
    <name type="scientific">Streblomastix strix</name>
    <dbReference type="NCBI Taxonomy" id="222440"/>
    <lineage>
        <taxon>Eukaryota</taxon>
        <taxon>Metamonada</taxon>
        <taxon>Preaxostyla</taxon>
        <taxon>Oxymonadida</taxon>
        <taxon>Streblomastigidae</taxon>
        <taxon>Streblomastix</taxon>
    </lineage>
</organism>
<dbReference type="AlphaFoldDB" id="A0A5J4VX96"/>
<protein>
    <recommendedName>
        <fullName evidence="4">SPRY domain-containing protein</fullName>
    </recommendedName>
</protein>
<feature type="coiled-coil region" evidence="1">
    <location>
        <begin position="3"/>
        <end position="58"/>
    </location>
</feature>
<evidence type="ECO:0008006" key="4">
    <source>
        <dbReference type="Google" id="ProtNLM"/>
    </source>
</evidence>
<dbReference type="Proteomes" id="UP000324800">
    <property type="component" value="Unassembled WGS sequence"/>
</dbReference>
<dbReference type="EMBL" id="SNRW01004652">
    <property type="protein sequence ID" value="KAA6386786.1"/>
    <property type="molecule type" value="Genomic_DNA"/>
</dbReference>
<dbReference type="SUPFAM" id="SSF75704">
    <property type="entry name" value="Mitotic arrest deficient-like 1, Mad1"/>
    <property type="match status" value="1"/>
</dbReference>
<comment type="caution">
    <text evidence="2">The sequence shown here is derived from an EMBL/GenBank/DDBJ whole genome shotgun (WGS) entry which is preliminary data.</text>
</comment>
<sequence>MSSSDLVQKIKQLEDKAKFEKERADKAVAEVAKLKNENEKLKVDMEVMRLKLENFELKQQLARPKSEIMLPIPQATPVVQQKSLVPSKSNIVIPPIQTVPPAAASKPIIPPIQTKASEPESSSKLALGPMKHKHLLQSLEGVKVDGETYTNTKFISSVVLFDPVISSGVVRFEVQDTMGLIKVGIADWSIIYGPKEHPGSKGWEKISFYDCEGKMGHFGGTKKGLRPFYGQKYRIAMELNMMSNPRYIAYYCDNKLLKVYDEQIPQAVRFWAYFSENNAQFTITQFESLPKPTLEKA</sequence>
<proteinExistence type="predicted"/>
<evidence type="ECO:0000313" key="2">
    <source>
        <dbReference type="EMBL" id="KAA6386786.1"/>
    </source>
</evidence>
<evidence type="ECO:0000313" key="3">
    <source>
        <dbReference type="Proteomes" id="UP000324800"/>
    </source>
</evidence>